<evidence type="ECO:0000313" key="1">
    <source>
        <dbReference type="EMBL" id="KAH9418554.1"/>
    </source>
</evidence>
<reference evidence="1 2" key="1">
    <citation type="journal article" date="2018" name="J. Allergy Clin. Immunol.">
        <title>High-quality assembly of Dermatophagoides pteronyssinus genome and transcriptome reveals a wide range of novel allergens.</title>
        <authorList>
            <person name="Liu X.Y."/>
            <person name="Yang K.Y."/>
            <person name="Wang M.Q."/>
            <person name="Kwok J.S."/>
            <person name="Zeng X."/>
            <person name="Yang Z."/>
            <person name="Xiao X.J."/>
            <person name="Lau C.P."/>
            <person name="Li Y."/>
            <person name="Huang Z.M."/>
            <person name="Ba J.G."/>
            <person name="Yim A.K."/>
            <person name="Ouyang C.Y."/>
            <person name="Ngai S.M."/>
            <person name="Chan T.F."/>
            <person name="Leung E.L."/>
            <person name="Liu L."/>
            <person name="Liu Z.G."/>
            <person name="Tsui S.K."/>
        </authorList>
    </citation>
    <scope>NUCLEOTIDE SEQUENCE [LARGE SCALE GENOMIC DNA]</scope>
    <source>
        <strain evidence="1">Derp</strain>
    </source>
</reference>
<sequence>MNECDAKSVGSLKKILQSTTCDAKTNNFFLLSVLGDSSGFSQVDFQQQQQEKINNQKKKSSTSSTSSIRFYPIHWRLTY</sequence>
<evidence type="ECO:0000313" key="2">
    <source>
        <dbReference type="Proteomes" id="UP000887458"/>
    </source>
</evidence>
<reference evidence="1 2" key="2">
    <citation type="journal article" date="2022" name="Mol. Biol. Evol.">
        <title>Comparative Genomics Reveals Insights into the Divergent Evolution of Astigmatic Mites and Household Pest Adaptations.</title>
        <authorList>
            <person name="Xiong Q."/>
            <person name="Wan A.T."/>
            <person name="Liu X."/>
            <person name="Fung C.S."/>
            <person name="Xiao X."/>
            <person name="Malainual N."/>
            <person name="Hou J."/>
            <person name="Wang L."/>
            <person name="Wang M."/>
            <person name="Yang K.Y."/>
            <person name="Cui Y."/>
            <person name="Leung E.L."/>
            <person name="Nong W."/>
            <person name="Shin S.K."/>
            <person name="Au S.W."/>
            <person name="Jeong K.Y."/>
            <person name="Chew F.T."/>
            <person name="Hui J.H."/>
            <person name="Leung T.F."/>
            <person name="Tungtrongchitr A."/>
            <person name="Zhong N."/>
            <person name="Liu Z."/>
            <person name="Tsui S.K."/>
        </authorList>
    </citation>
    <scope>NUCLEOTIDE SEQUENCE [LARGE SCALE GENOMIC DNA]</scope>
    <source>
        <strain evidence="1">Derp</strain>
    </source>
</reference>
<accession>A0ABQ8J7M1</accession>
<dbReference type="Proteomes" id="UP000887458">
    <property type="component" value="Unassembled WGS sequence"/>
</dbReference>
<dbReference type="EMBL" id="NJHN03000062">
    <property type="protein sequence ID" value="KAH9418554.1"/>
    <property type="molecule type" value="Genomic_DNA"/>
</dbReference>
<comment type="caution">
    <text evidence="1">The sequence shown here is derived from an EMBL/GenBank/DDBJ whole genome shotgun (WGS) entry which is preliminary data.</text>
</comment>
<proteinExistence type="predicted"/>
<name>A0ABQ8J7M1_DERPT</name>
<organism evidence="1 2">
    <name type="scientific">Dermatophagoides pteronyssinus</name>
    <name type="common">European house dust mite</name>
    <dbReference type="NCBI Taxonomy" id="6956"/>
    <lineage>
        <taxon>Eukaryota</taxon>
        <taxon>Metazoa</taxon>
        <taxon>Ecdysozoa</taxon>
        <taxon>Arthropoda</taxon>
        <taxon>Chelicerata</taxon>
        <taxon>Arachnida</taxon>
        <taxon>Acari</taxon>
        <taxon>Acariformes</taxon>
        <taxon>Sarcoptiformes</taxon>
        <taxon>Astigmata</taxon>
        <taxon>Psoroptidia</taxon>
        <taxon>Analgoidea</taxon>
        <taxon>Pyroglyphidae</taxon>
        <taxon>Dermatophagoidinae</taxon>
        <taxon>Dermatophagoides</taxon>
    </lineage>
</organism>
<keyword evidence="2" id="KW-1185">Reference proteome</keyword>
<protein>
    <submittedName>
        <fullName evidence="1">Uncharacterized protein</fullName>
    </submittedName>
</protein>
<gene>
    <name evidence="1" type="ORF">DERP_003879</name>
</gene>